<keyword evidence="2 6" id="KW-0812">Transmembrane</keyword>
<organism evidence="7 8">
    <name type="scientific">Dictyostelium firmibasis</name>
    <dbReference type="NCBI Taxonomy" id="79012"/>
    <lineage>
        <taxon>Eukaryota</taxon>
        <taxon>Amoebozoa</taxon>
        <taxon>Evosea</taxon>
        <taxon>Eumycetozoa</taxon>
        <taxon>Dictyostelia</taxon>
        <taxon>Dictyosteliales</taxon>
        <taxon>Dictyosteliaceae</taxon>
        <taxon>Dictyostelium</taxon>
    </lineage>
</organism>
<evidence type="ECO:0000256" key="1">
    <source>
        <dbReference type="ARBA" id="ARBA00004141"/>
    </source>
</evidence>
<dbReference type="PANTHER" id="PTHR21389:SF0">
    <property type="entry name" value="ETOPOSIDE-INDUCED PROTEIN 2.4 HOMOLOG"/>
    <property type="match status" value="1"/>
</dbReference>
<evidence type="ECO:0000256" key="2">
    <source>
        <dbReference type="ARBA" id="ARBA00022692"/>
    </source>
</evidence>
<dbReference type="GO" id="GO:0005783">
    <property type="term" value="C:endoplasmic reticulum"/>
    <property type="evidence" value="ECO:0007669"/>
    <property type="project" value="TreeGrafter"/>
</dbReference>
<evidence type="ECO:0000256" key="3">
    <source>
        <dbReference type="ARBA" id="ARBA00022989"/>
    </source>
</evidence>
<comment type="caution">
    <text evidence="7">The sequence shown here is derived from an EMBL/GenBank/DDBJ whole genome shotgun (WGS) entry which is preliminary data.</text>
</comment>
<keyword evidence="4 6" id="KW-0472">Membrane</keyword>
<feature type="transmembrane region" description="Helical" evidence="6">
    <location>
        <begin position="173"/>
        <end position="192"/>
    </location>
</feature>
<feature type="transmembrane region" description="Helical" evidence="6">
    <location>
        <begin position="213"/>
        <end position="246"/>
    </location>
</feature>
<evidence type="ECO:0000256" key="5">
    <source>
        <dbReference type="SAM" id="MobiDB-lite"/>
    </source>
</evidence>
<sequence>MVTFKENVTKRIDNTIPQVKEMFKLIWLGVVDSMKLKGAIIRTIKSEVLRKNFINCIFLNGIIFLGTYLIYLYWVSPMLNYLLNHFPTLSNMFSIIYFSLWVYPVYIFSIIANSKWYTEIAKESFVISGRTTFANSTNGILSSLVDEIYRNLLFAVILVMSAIIAFIPYTNFINFVIITWLYSFWCFDYKWILRGKWNLLQRIQYFETHWAYMFGYGLIFTTCSFFFPMLIGNAIFSILYPLFIILSISAKPTKMVNQDGILPKQIPIFYVPEIIVNVILKLYIKYKNKRGAPKQNPSTTTPPPPTQTKTTKQN</sequence>
<feature type="transmembrane region" description="Helical" evidence="6">
    <location>
        <begin position="52"/>
        <end position="74"/>
    </location>
</feature>
<comment type="subcellular location">
    <subcellularLocation>
        <location evidence="1">Membrane</location>
        <topology evidence="1">Multi-pass membrane protein</topology>
    </subcellularLocation>
</comment>
<gene>
    <name evidence="7" type="ORF">RB653_001195</name>
</gene>
<dbReference type="GO" id="GO:0016020">
    <property type="term" value="C:membrane"/>
    <property type="evidence" value="ECO:0007669"/>
    <property type="project" value="UniProtKB-SubCell"/>
</dbReference>
<dbReference type="Proteomes" id="UP001344447">
    <property type="component" value="Unassembled WGS sequence"/>
</dbReference>
<dbReference type="PANTHER" id="PTHR21389">
    <property type="entry name" value="P53 INDUCED PROTEIN"/>
    <property type="match status" value="1"/>
</dbReference>
<evidence type="ECO:0000313" key="8">
    <source>
        <dbReference type="Proteomes" id="UP001344447"/>
    </source>
</evidence>
<name>A0AAN7Z1W2_9MYCE</name>
<evidence type="ECO:0000256" key="4">
    <source>
        <dbReference type="ARBA" id="ARBA00023136"/>
    </source>
</evidence>
<reference evidence="7 8" key="1">
    <citation type="submission" date="2023-11" db="EMBL/GenBank/DDBJ databases">
        <title>Dfirmibasis_genome.</title>
        <authorList>
            <person name="Edelbroek B."/>
            <person name="Kjellin J."/>
            <person name="Jerlstrom-Hultqvist J."/>
            <person name="Soderbom F."/>
        </authorList>
    </citation>
    <scope>NUCLEOTIDE SEQUENCE [LARGE SCALE GENOMIC DNA]</scope>
    <source>
        <strain evidence="7 8">TNS-C-14</strain>
    </source>
</reference>
<feature type="transmembrane region" description="Helical" evidence="6">
    <location>
        <begin position="94"/>
        <end position="112"/>
    </location>
</feature>
<feature type="transmembrane region" description="Helical" evidence="6">
    <location>
        <begin position="148"/>
        <end position="167"/>
    </location>
</feature>
<dbReference type="AlphaFoldDB" id="A0AAN7Z1W2"/>
<proteinExistence type="predicted"/>
<dbReference type="GO" id="GO:0016236">
    <property type="term" value="P:macroautophagy"/>
    <property type="evidence" value="ECO:0007669"/>
    <property type="project" value="TreeGrafter"/>
</dbReference>
<evidence type="ECO:0000313" key="7">
    <source>
        <dbReference type="EMBL" id="KAK5581165.1"/>
    </source>
</evidence>
<evidence type="ECO:0000256" key="6">
    <source>
        <dbReference type="SAM" id="Phobius"/>
    </source>
</evidence>
<dbReference type="EMBL" id="JAVFKY010000002">
    <property type="protein sequence ID" value="KAK5581165.1"/>
    <property type="molecule type" value="Genomic_DNA"/>
</dbReference>
<keyword evidence="3 6" id="KW-1133">Transmembrane helix</keyword>
<dbReference type="Pfam" id="PF07264">
    <property type="entry name" value="EI24"/>
    <property type="match status" value="1"/>
</dbReference>
<accession>A0AAN7Z1W2</accession>
<dbReference type="InterPro" id="IPR059112">
    <property type="entry name" value="CysZ/EI24"/>
</dbReference>
<keyword evidence="8" id="KW-1185">Reference proteome</keyword>
<feature type="transmembrane region" description="Helical" evidence="6">
    <location>
        <begin position="266"/>
        <end position="284"/>
    </location>
</feature>
<protein>
    <submittedName>
        <fullName evidence="7">Uncharacterized protein</fullName>
    </submittedName>
</protein>
<feature type="region of interest" description="Disordered" evidence="5">
    <location>
        <begin position="290"/>
        <end position="314"/>
    </location>
</feature>